<feature type="modified residue" description="N6-lipoyllysine" evidence="3">
    <location>
        <position position="63"/>
    </location>
</feature>
<dbReference type="CDD" id="cd06848">
    <property type="entry name" value="GCS_H"/>
    <property type="match status" value="1"/>
</dbReference>
<evidence type="ECO:0000256" key="3">
    <source>
        <dbReference type="HAMAP-Rule" id="MF_00272"/>
    </source>
</evidence>
<dbReference type="InterPro" id="IPR002930">
    <property type="entry name" value="GCV_H"/>
</dbReference>
<gene>
    <name evidence="3 5" type="primary">gcvH</name>
    <name evidence="5" type="ORF">GCM10023337_12610</name>
</gene>
<dbReference type="Proteomes" id="UP001500227">
    <property type="component" value="Unassembled WGS sequence"/>
</dbReference>
<dbReference type="InterPro" id="IPR000089">
    <property type="entry name" value="Biotin_lipoyl"/>
</dbReference>
<dbReference type="InterPro" id="IPR033753">
    <property type="entry name" value="GCV_H/Fam206"/>
</dbReference>
<protein>
    <recommendedName>
        <fullName evidence="3">Glycine cleavage system H protein</fullName>
    </recommendedName>
</protein>
<evidence type="ECO:0000256" key="2">
    <source>
        <dbReference type="ARBA" id="ARBA00022823"/>
    </source>
</evidence>
<evidence type="ECO:0000313" key="6">
    <source>
        <dbReference type="Proteomes" id="UP001500227"/>
    </source>
</evidence>
<organism evidence="5 6">
    <name type="scientific">Paenalcaligenes hermetiae</name>
    <dbReference type="NCBI Taxonomy" id="1157987"/>
    <lineage>
        <taxon>Bacteria</taxon>
        <taxon>Pseudomonadati</taxon>
        <taxon>Pseudomonadota</taxon>
        <taxon>Betaproteobacteria</taxon>
        <taxon>Burkholderiales</taxon>
        <taxon>Alcaligenaceae</taxon>
        <taxon>Paenalcaligenes</taxon>
    </lineage>
</organism>
<dbReference type="NCBIfam" id="NF002270">
    <property type="entry name" value="PRK01202.1"/>
    <property type="match status" value="1"/>
</dbReference>
<proteinExistence type="inferred from homology"/>
<name>A0ABP9M5G4_9BURK</name>
<dbReference type="EMBL" id="BAABKD010000009">
    <property type="protein sequence ID" value="GAA5089560.1"/>
    <property type="molecule type" value="Genomic_DNA"/>
</dbReference>
<dbReference type="InterPro" id="IPR011053">
    <property type="entry name" value="Single_hybrid_motif"/>
</dbReference>
<dbReference type="PANTHER" id="PTHR11715:SF3">
    <property type="entry name" value="GLYCINE CLEAVAGE SYSTEM H PROTEIN-RELATED"/>
    <property type="match status" value="1"/>
</dbReference>
<reference evidence="6" key="1">
    <citation type="journal article" date="2019" name="Int. J. Syst. Evol. Microbiol.">
        <title>The Global Catalogue of Microorganisms (GCM) 10K type strain sequencing project: providing services to taxonomists for standard genome sequencing and annotation.</title>
        <authorList>
            <consortium name="The Broad Institute Genomics Platform"/>
            <consortium name="The Broad Institute Genome Sequencing Center for Infectious Disease"/>
            <person name="Wu L."/>
            <person name="Ma J."/>
        </authorList>
    </citation>
    <scope>NUCLEOTIDE SEQUENCE [LARGE SCALE GENOMIC DNA]</scope>
    <source>
        <strain evidence="6">JCM 18423</strain>
    </source>
</reference>
<comment type="subunit">
    <text evidence="3">The glycine cleavage system is composed of four proteins: P, T, L and H.</text>
</comment>
<evidence type="ECO:0000259" key="4">
    <source>
        <dbReference type="PROSITE" id="PS50968"/>
    </source>
</evidence>
<feature type="domain" description="Lipoyl-binding" evidence="4">
    <location>
        <begin position="22"/>
        <end position="103"/>
    </location>
</feature>
<dbReference type="Gene3D" id="2.40.50.100">
    <property type="match status" value="1"/>
</dbReference>
<keyword evidence="2 3" id="KW-0450">Lipoyl</keyword>
<dbReference type="NCBIfam" id="TIGR00527">
    <property type="entry name" value="gcvH"/>
    <property type="match status" value="1"/>
</dbReference>
<dbReference type="SUPFAM" id="SSF51230">
    <property type="entry name" value="Single hybrid motif"/>
    <property type="match status" value="1"/>
</dbReference>
<dbReference type="RefSeq" id="WP_345370462.1">
    <property type="nucleotide sequence ID" value="NZ_BAABKD010000009.1"/>
</dbReference>
<comment type="caution">
    <text evidence="5">The sequence shown here is derived from an EMBL/GenBank/DDBJ whole genome shotgun (WGS) entry which is preliminary data.</text>
</comment>
<dbReference type="PROSITE" id="PS50968">
    <property type="entry name" value="BIOTINYL_LIPOYL"/>
    <property type="match status" value="1"/>
</dbReference>
<evidence type="ECO:0000313" key="5">
    <source>
        <dbReference type="EMBL" id="GAA5089560.1"/>
    </source>
</evidence>
<accession>A0ABP9M5G4</accession>
<evidence type="ECO:0000256" key="1">
    <source>
        <dbReference type="ARBA" id="ARBA00009249"/>
    </source>
</evidence>
<comment type="function">
    <text evidence="3">The glycine cleavage system catalyzes the degradation of glycine. The H protein shuttles the methylamine group of glycine from the P protein to the T protein.</text>
</comment>
<dbReference type="InterPro" id="IPR003016">
    <property type="entry name" value="2-oxoA_DH_lipoyl-BS"/>
</dbReference>
<dbReference type="PANTHER" id="PTHR11715">
    <property type="entry name" value="GLYCINE CLEAVAGE SYSTEM H PROTEIN"/>
    <property type="match status" value="1"/>
</dbReference>
<comment type="similarity">
    <text evidence="1 3">Belongs to the GcvH family.</text>
</comment>
<comment type="cofactor">
    <cofactor evidence="3">
        <name>(R)-lipoate</name>
        <dbReference type="ChEBI" id="CHEBI:83088"/>
    </cofactor>
    <text evidence="3">Binds 1 lipoyl cofactor covalently.</text>
</comment>
<dbReference type="HAMAP" id="MF_00272">
    <property type="entry name" value="GcvH"/>
    <property type="match status" value="1"/>
</dbReference>
<sequence>MRLPTDRKYLATHEWALVKGDEVWVGITDFAQDQLGDLVFVGDFKTGVHLQAGDVAGVVESVKAASDIYAPVAGEVIAFNEQLNDAPELLNDQPYETWIFKLKPSQISDVDALLSAEQYQAENS</sequence>
<dbReference type="InterPro" id="IPR017453">
    <property type="entry name" value="GCV_H_sub"/>
</dbReference>
<dbReference type="PROSITE" id="PS00189">
    <property type="entry name" value="LIPOYL"/>
    <property type="match status" value="1"/>
</dbReference>
<dbReference type="Pfam" id="PF01597">
    <property type="entry name" value="GCV_H"/>
    <property type="match status" value="1"/>
</dbReference>
<keyword evidence="6" id="KW-1185">Reference proteome</keyword>